<dbReference type="EMBL" id="CAUYUJ010008769">
    <property type="protein sequence ID" value="CAK0824884.1"/>
    <property type="molecule type" value="Genomic_DNA"/>
</dbReference>
<protein>
    <submittedName>
        <fullName evidence="2">Uncharacterized protein</fullName>
    </submittedName>
</protein>
<dbReference type="Proteomes" id="UP001189429">
    <property type="component" value="Unassembled WGS sequence"/>
</dbReference>
<reference evidence="2" key="1">
    <citation type="submission" date="2023-10" db="EMBL/GenBank/DDBJ databases">
        <authorList>
            <person name="Chen Y."/>
            <person name="Shah S."/>
            <person name="Dougan E. K."/>
            <person name="Thang M."/>
            <person name="Chan C."/>
        </authorList>
    </citation>
    <scope>NUCLEOTIDE SEQUENCE [LARGE SCALE GENOMIC DNA]</scope>
</reference>
<evidence type="ECO:0000313" key="2">
    <source>
        <dbReference type="EMBL" id="CAK0824884.1"/>
    </source>
</evidence>
<feature type="region of interest" description="Disordered" evidence="1">
    <location>
        <begin position="125"/>
        <end position="144"/>
    </location>
</feature>
<proteinExistence type="predicted"/>
<accession>A0ABN9S1A6</accession>
<organism evidence="2 3">
    <name type="scientific">Prorocentrum cordatum</name>
    <dbReference type="NCBI Taxonomy" id="2364126"/>
    <lineage>
        <taxon>Eukaryota</taxon>
        <taxon>Sar</taxon>
        <taxon>Alveolata</taxon>
        <taxon>Dinophyceae</taxon>
        <taxon>Prorocentrales</taxon>
        <taxon>Prorocentraceae</taxon>
        <taxon>Prorocentrum</taxon>
    </lineage>
</organism>
<keyword evidence="3" id="KW-1185">Reference proteome</keyword>
<feature type="compositionally biased region" description="Basic and acidic residues" evidence="1">
    <location>
        <begin position="81"/>
        <end position="100"/>
    </location>
</feature>
<gene>
    <name evidence="2" type="ORF">PCOR1329_LOCUS25160</name>
</gene>
<evidence type="ECO:0000313" key="3">
    <source>
        <dbReference type="Proteomes" id="UP001189429"/>
    </source>
</evidence>
<feature type="compositionally biased region" description="Gly residues" evidence="1">
    <location>
        <begin position="62"/>
        <end position="80"/>
    </location>
</feature>
<sequence>QRCGARQTGPVPQKRNKNPCVQAPIGEPERCKRRAVRSEEALGQVAEALPPSSGRASWGRLPTGGGGGGGAKNEAAGGGARGERERERHREREREEREEGGWPLCEPLETWPRRSPACCGRARAGTLGSTLEEPRYRTQINTHK</sequence>
<name>A0ABN9S1A6_9DINO</name>
<feature type="region of interest" description="Disordered" evidence="1">
    <location>
        <begin position="1"/>
        <end position="107"/>
    </location>
</feature>
<evidence type="ECO:0000256" key="1">
    <source>
        <dbReference type="SAM" id="MobiDB-lite"/>
    </source>
</evidence>
<comment type="caution">
    <text evidence="2">The sequence shown here is derived from an EMBL/GenBank/DDBJ whole genome shotgun (WGS) entry which is preliminary data.</text>
</comment>
<feature type="non-terminal residue" evidence="2">
    <location>
        <position position="1"/>
    </location>
</feature>